<keyword evidence="10" id="KW-1185">Reference proteome</keyword>
<dbReference type="EMBL" id="JBHTGQ010000039">
    <property type="protein sequence ID" value="MFC7751198.1"/>
    <property type="molecule type" value="Genomic_DNA"/>
</dbReference>
<evidence type="ECO:0000256" key="4">
    <source>
        <dbReference type="ARBA" id="ARBA00022795"/>
    </source>
</evidence>
<dbReference type="SUPFAM" id="SSF101498">
    <property type="entry name" value="Anti-sigma factor FlgM"/>
    <property type="match status" value="1"/>
</dbReference>
<keyword evidence="6" id="KW-0804">Transcription</keyword>
<keyword evidence="9" id="KW-0966">Cell projection</keyword>
<evidence type="ECO:0000313" key="10">
    <source>
        <dbReference type="Proteomes" id="UP001596528"/>
    </source>
</evidence>
<organism evidence="9 10">
    <name type="scientific">Paenibacillus thermoaerophilus</name>
    <dbReference type="NCBI Taxonomy" id="1215385"/>
    <lineage>
        <taxon>Bacteria</taxon>
        <taxon>Bacillati</taxon>
        <taxon>Bacillota</taxon>
        <taxon>Bacilli</taxon>
        <taxon>Bacillales</taxon>
        <taxon>Paenibacillaceae</taxon>
        <taxon>Paenibacillus</taxon>
    </lineage>
</organism>
<reference evidence="10" key="1">
    <citation type="journal article" date="2019" name="Int. J. Syst. Evol. Microbiol.">
        <title>The Global Catalogue of Microorganisms (GCM) 10K type strain sequencing project: providing services to taxonomists for standard genome sequencing and annotation.</title>
        <authorList>
            <consortium name="The Broad Institute Genomics Platform"/>
            <consortium name="The Broad Institute Genome Sequencing Center for Infectious Disease"/>
            <person name="Wu L."/>
            <person name="Ma J."/>
        </authorList>
    </citation>
    <scope>NUCLEOTIDE SEQUENCE [LARGE SCALE GENOMIC DNA]</scope>
    <source>
        <strain evidence="10">JCM 18657</strain>
    </source>
</reference>
<dbReference type="Pfam" id="PF04316">
    <property type="entry name" value="FlgM"/>
    <property type="match status" value="1"/>
</dbReference>
<dbReference type="InterPro" id="IPR035890">
    <property type="entry name" value="Anti-sigma-28_factor_FlgM_sf"/>
</dbReference>
<proteinExistence type="inferred from homology"/>
<feature type="region of interest" description="Disordered" evidence="7">
    <location>
        <begin position="14"/>
        <end position="38"/>
    </location>
</feature>
<evidence type="ECO:0000256" key="2">
    <source>
        <dbReference type="ARBA" id="ARBA00017823"/>
    </source>
</evidence>
<dbReference type="InterPro" id="IPR031316">
    <property type="entry name" value="FlgM_C"/>
</dbReference>
<comment type="caution">
    <text evidence="9">The sequence shown here is derived from an EMBL/GenBank/DDBJ whole genome shotgun (WGS) entry which is preliminary data.</text>
</comment>
<comment type="similarity">
    <text evidence="1">Belongs to the FlgM family.</text>
</comment>
<keyword evidence="3" id="KW-0678">Repressor</keyword>
<evidence type="ECO:0000256" key="3">
    <source>
        <dbReference type="ARBA" id="ARBA00022491"/>
    </source>
</evidence>
<gene>
    <name evidence="9" type="primary">flgM</name>
    <name evidence="9" type="ORF">ACFQWB_14860</name>
</gene>
<feature type="domain" description="Anti-sigma-28 factor FlgM C-terminal" evidence="8">
    <location>
        <begin position="34"/>
        <end position="84"/>
    </location>
</feature>
<dbReference type="Proteomes" id="UP001596528">
    <property type="component" value="Unassembled WGS sequence"/>
</dbReference>
<evidence type="ECO:0000259" key="8">
    <source>
        <dbReference type="Pfam" id="PF04316"/>
    </source>
</evidence>
<keyword evidence="4" id="KW-1005">Bacterial flagellum biogenesis</keyword>
<dbReference type="RefSeq" id="WP_138789920.1">
    <property type="nucleotide sequence ID" value="NZ_JBHTGQ010000039.1"/>
</dbReference>
<keyword evidence="9" id="KW-0282">Flagellum</keyword>
<protein>
    <recommendedName>
        <fullName evidence="2">Negative regulator of flagellin synthesis</fullName>
    </recommendedName>
</protein>
<evidence type="ECO:0000256" key="5">
    <source>
        <dbReference type="ARBA" id="ARBA00023015"/>
    </source>
</evidence>
<keyword evidence="9" id="KW-0969">Cilium</keyword>
<accession>A0ABW2VA71</accession>
<dbReference type="InterPro" id="IPR007412">
    <property type="entry name" value="FlgM"/>
</dbReference>
<name>A0ABW2VA71_9BACL</name>
<sequence length="88" mass="9894">MKINRVSHLNLVQSYQRQHDKINAGPAARSKQKDQVSISPEAQEMLDAQKLDAAASKDRVKQLKEAYTTGTYRVEAGKIAEKLLPFLQ</sequence>
<evidence type="ECO:0000256" key="6">
    <source>
        <dbReference type="ARBA" id="ARBA00023163"/>
    </source>
</evidence>
<evidence type="ECO:0000313" key="9">
    <source>
        <dbReference type="EMBL" id="MFC7751198.1"/>
    </source>
</evidence>
<evidence type="ECO:0000256" key="1">
    <source>
        <dbReference type="ARBA" id="ARBA00005322"/>
    </source>
</evidence>
<dbReference type="NCBIfam" id="TIGR03824">
    <property type="entry name" value="FlgM_jcvi"/>
    <property type="match status" value="1"/>
</dbReference>
<evidence type="ECO:0000256" key="7">
    <source>
        <dbReference type="SAM" id="MobiDB-lite"/>
    </source>
</evidence>
<keyword evidence="5" id="KW-0805">Transcription regulation</keyword>